<dbReference type="EMBL" id="NXGX01000001">
    <property type="protein sequence ID" value="PKR60448.1"/>
    <property type="molecule type" value="Genomic_DNA"/>
</dbReference>
<accession>A0A2N3LCF3</accession>
<keyword evidence="2" id="KW-1185">Reference proteome</keyword>
<comment type="caution">
    <text evidence="1">The sequence shown here is derived from an EMBL/GenBank/DDBJ whole genome shotgun (WGS) entry which is preliminary data.</text>
</comment>
<proteinExistence type="predicted"/>
<dbReference type="AlphaFoldDB" id="A0A2N3LCF3"/>
<protein>
    <submittedName>
        <fullName evidence="1">Uncharacterized protein</fullName>
    </submittedName>
</protein>
<evidence type="ECO:0000313" key="1">
    <source>
        <dbReference type="EMBL" id="PKR60448.1"/>
    </source>
</evidence>
<evidence type="ECO:0000313" key="2">
    <source>
        <dbReference type="Proteomes" id="UP000233332"/>
    </source>
</evidence>
<reference evidence="1 2" key="1">
    <citation type="submission" date="2017-09" db="EMBL/GenBank/DDBJ databases">
        <title>Biodiversity and function of Thalassospira species in the particle-attached aromatic-hydrocarbon-degrading consortia from the surface seawater of the China South Sea.</title>
        <authorList>
            <person name="Dong C."/>
            <person name="Lai Q."/>
            <person name="Shao Z."/>
        </authorList>
    </citation>
    <scope>NUCLEOTIDE SEQUENCE [LARGE SCALE GENOMIC DNA]</scope>
    <source>
        <strain evidence="1 2">139Z-12</strain>
    </source>
</reference>
<organism evidence="1 2">
    <name type="scientific">Thalassospira lohafexi</name>
    <dbReference type="NCBI Taxonomy" id="744227"/>
    <lineage>
        <taxon>Bacteria</taxon>
        <taxon>Pseudomonadati</taxon>
        <taxon>Pseudomonadota</taxon>
        <taxon>Alphaproteobacteria</taxon>
        <taxon>Rhodospirillales</taxon>
        <taxon>Thalassospiraceae</taxon>
        <taxon>Thalassospira</taxon>
    </lineage>
</organism>
<name>A0A2N3LCF3_9PROT</name>
<sequence>MLAAPFAGGFVKGRIICSNRYHASLQSAYTPAKSLCGACLRADVLVLIVRIVELFLLMVEFYDE</sequence>
<gene>
    <name evidence="1" type="ORF">COO92_03690</name>
</gene>
<dbReference type="Proteomes" id="UP000233332">
    <property type="component" value="Unassembled WGS sequence"/>
</dbReference>